<name>A0A5S9R8Y9_MYCVN</name>
<keyword evidence="2" id="KW-1185">Reference proteome</keyword>
<accession>A0A5S9R8Y9</accession>
<dbReference type="AlphaFoldDB" id="A0A5S9R8Y9"/>
<sequence length="225" mass="26476">MLRRRHRVQRATRLEILPVEIDRVNLVEIGERMGFTIHHHRIGLPGIPQLVDHIKILLGHVVTLVMLRQPLKPEVLRRPILSRGHDVPPEPTLRNRISRRTQPRQQIRRIKTRRHRRHHTKIGGVTRHLNRQRHRILLRRKDRVLQRPLHGAAIRIGHHHRVLDHHEVETRPLHTLGHIHMEPPVGPLGHIRGSPLRLPIRRREIHEPAEVKLLGHLDPPGSVVR</sequence>
<evidence type="ECO:0000313" key="2">
    <source>
        <dbReference type="Proteomes" id="UP000430146"/>
    </source>
</evidence>
<reference evidence="1 2" key="1">
    <citation type="submission" date="2019-11" db="EMBL/GenBank/DDBJ databases">
        <authorList>
            <person name="Holert J."/>
        </authorList>
    </citation>
    <scope>NUCLEOTIDE SEQUENCE [LARGE SCALE GENOMIC DNA]</scope>
    <source>
        <strain evidence="1">BC8_1</strain>
    </source>
</reference>
<proteinExistence type="predicted"/>
<dbReference type="EMBL" id="CACSIP010000045">
    <property type="protein sequence ID" value="CAA0131867.1"/>
    <property type="molecule type" value="Genomic_DNA"/>
</dbReference>
<organism evidence="1 2">
    <name type="scientific">Mycolicibacterium vanbaalenii</name>
    <name type="common">Mycobacterium vanbaalenii</name>
    <dbReference type="NCBI Taxonomy" id="110539"/>
    <lineage>
        <taxon>Bacteria</taxon>
        <taxon>Bacillati</taxon>
        <taxon>Actinomycetota</taxon>
        <taxon>Actinomycetes</taxon>
        <taxon>Mycobacteriales</taxon>
        <taxon>Mycobacteriaceae</taxon>
        <taxon>Mycolicibacterium</taxon>
    </lineage>
</organism>
<gene>
    <name evidence="1" type="ORF">AELLOGFF_01494</name>
</gene>
<dbReference type="Proteomes" id="UP000430146">
    <property type="component" value="Unassembled WGS sequence"/>
</dbReference>
<evidence type="ECO:0000313" key="1">
    <source>
        <dbReference type="EMBL" id="CAA0131867.1"/>
    </source>
</evidence>
<protein>
    <submittedName>
        <fullName evidence="1">Uncharacterized protein</fullName>
    </submittedName>
</protein>